<dbReference type="EMBL" id="JARAKH010000040">
    <property type="protein sequence ID" value="KAK8381498.1"/>
    <property type="molecule type" value="Genomic_DNA"/>
</dbReference>
<sequence>MAGRLAVCAALRVRGPERLSCRLPGDALVTRGRQRHSRSLLVCSKVHLSSLHDTQHLQVQDDFFMHLHVRGQEMEGSLSLLLLLSARRDDTTSIHHLLEQAKGAGVRPSGYTMEKLLNTYIKRKHLSTAVSLYGSIRREYSEAPLEHWTVLHFCTMLVESEKCMEAMHTLREFVETGKTPEVPPKNTAESCKVLLSKAAEVGGYEVAKEMFELLLLGRLVDPGPQIVAPLLQCKLDRSDLPGCIEVAEYIYKTFNTLPKRMEILIRLMQHNPPTEENLLPVLRRDGSQAQQGSDLLGHMFELVQACYGPAQAQHDLLFASLESGYPAAARLVLQTLGGDVDSHQILRMCKIYAKNQREVALKHLLVASKGMTNIDRLRIYELLLDAYSLSNKEAGEKALCLWTSIQEEGLTPSSTFPFQPGNTPGEV</sequence>
<comment type="caution">
    <text evidence="1">The sequence shown here is derived from an EMBL/GenBank/DDBJ whole genome shotgun (WGS) entry which is preliminary data.</text>
</comment>
<evidence type="ECO:0000313" key="1">
    <source>
        <dbReference type="EMBL" id="KAK8381498.1"/>
    </source>
</evidence>
<dbReference type="GO" id="GO:0070129">
    <property type="term" value="P:regulation of mitochondrial translation"/>
    <property type="evidence" value="ECO:0007669"/>
    <property type="project" value="TreeGrafter"/>
</dbReference>
<dbReference type="GO" id="GO:0005739">
    <property type="term" value="C:mitochondrion"/>
    <property type="evidence" value="ECO:0007669"/>
    <property type="project" value="TreeGrafter"/>
</dbReference>
<proteinExistence type="predicted"/>
<dbReference type="PANTHER" id="PTHR46669">
    <property type="entry name" value="LEUCINE-RICH PPR MOTIF-CONTAINING PROTEIN, MITOCHONDRIAL"/>
    <property type="match status" value="1"/>
</dbReference>
<accession>A0AAW0T2M9</accession>
<name>A0AAW0T2M9_SCYPA</name>
<dbReference type="Gene3D" id="1.25.40.10">
    <property type="entry name" value="Tetratricopeptide repeat domain"/>
    <property type="match status" value="1"/>
</dbReference>
<gene>
    <name evidence="1" type="ORF">O3P69_018524</name>
</gene>
<keyword evidence="2" id="KW-1185">Reference proteome</keyword>
<protein>
    <recommendedName>
        <fullName evidence="3">Leucine-rich PPR motif-containing protein, mitochondrial</fullName>
    </recommendedName>
</protein>
<reference evidence="1 2" key="1">
    <citation type="submission" date="2023-03" db="EMBL/GenBank/DDBJ databases">
        <title>High-quality genome of Scylla paramamosain provides insights in environmental adaptation.</title>
        <authorList>
            <person name="Zhang L."/>
        </authorList>
    </citation>
    <scope>NUCLEOTIDE SEQUENCE [LARGE SCALE GENOMIC DNA]</scope>
    <source>
        <strain evidence="1">LZ_2023a</strain>
        <tissue evidence="1">Muscle</tissue>
    </source>
</reference>
<dbReference type="InterPro" id="IPR033490">
    <property type="entry name" value="LRP130"/>
</dbReference>
<evidence type="ECO:0008006" key="3">
    <source>
        <dbReference type="Google" id="ProtNLM"/>
    </source>
</evidence>
<dbReference type="AlphaFoldDB" id="A0AAW0T2M9"/>
<dbReference type="GO" id="GO:0005634">
    <property type="term" value="C:nucleus"/>
    <property type="evidence" value="ECO:0007669"/>
    <property type="project" value="TreeGrafter"/>
</dbReference>
<dbReference type="PANTHER" id="PTHR46669:SF1">
    <property type="entry name" value="LEUCINE-RICH PPR MOTIF-CONTAINING PROTEIN, MITOCHONDRIAL"/>
    <property type="match status" value="1"/>
</dbReference>
<dbReference type="GO" id="GO:0003730">
    <property type="term" value="F:mRNA 3'-UTR binding"/>
    <property type="evidence" value="ECO:0007669"/>
    <property type="project" value="TreeGrafter"/>
</dbReference>
<dbReference type="Proteomes" id="UP001487740">
    <property type="component" value="Unassembled WGS sequence"/>
</dbReference>
<organism evidence="1 2">
    <name type="scientific">Scylla paramamosain</name>
    <name type="common">Mud crab</name>
    <dbReference type="NCBI Taxonomy" id="85552"/>
    <lineage>
        <taxon>Eukaryota</taxon>
        <taxon>Metazoa</taxon>
        <taxon>Ecdysozoa</taxon>
        <taxon>Arthropoda</taxon>
        <taxon>Crustacea</taxon>
        <taxon>Multicrustacea</taxon>
        <taxon>Malacostraca</taxon>
        <taxon>Eumalacostraca</taxon>
        <taxon>Eucarida</taxon>
        <taxon>Decapoda</taxon>
        <taxon>Pleocyemata</taxon>
        <taxon>Brachyura</taxon>
        <taxon>Eubrachyura</taxon>
        <taxon>Portunoidea</taxon>
        <taxon>Portunidae</taxon>
        <taxon>Portuninae</taxon>
        <taxon>Scylla</taxon>
    </lineage>
</organism>
<evidence type="ECO:0000313" key="2">
    <source>
        <dbReference type="Proteomes" id="UP001487740"/>
    </source>
</evidence>
<dbReference type="InterPro" id="IPR011990">
    <property type="entry name" value="TPR-like_helical_dom_sf"/>
</dbReference>